<gene>
    <name evidence="1" type="ORF">SAMN05444168_0043</name>
</gene>
<dbReference type="InterPro" id="IPR021390">
    <property type="entry name" value="DUF3025"/>
</dbReference>
<dbReference type="Pfam" id="PF11227">
    <property type="entry name" value="DUF3025"/>
    <property type="match status" value="1"/>
</dbReference>
<proteinExistence type="predicted"/>
<reference evidence="1 2" key="1">
    <citation type="submission" date="2016-11" db="EMBL/GenBank/DDBJ databases">
        <authorList>
            <person name="Jaros S."/>
            <person name="Januszkiewicz K."/>
            <person name="Wedrychowicz H."/>
        </authorList>
    </citation>
    <scope>NUCLEOTIDE SEQUENCE [LARGE SCALE GENOMIC DNA]</scope>
    <source>
        <strain evidence="1 2">GAS86</strain>
    </source>
</reference>
<dbReference type="AlphaFoldDB" id="A0A1N6E0V9"/>
<dbReference type="Proteomes" id="UP000184693">
    <property type="component" value="Unassembled WGS sequence"/>
</dbReference>
<dbReference type="OrthoDB" id="5292474at2"/>
<organism evidence="1 2">
    <name type="scientific">Paraburkholderia phenazinium</name>
    <dbReference type="NCBI Taxonomy" id="60549"/>
    <lineage>
        <taxon>Bacteria</taxon>
        <taxon>Pseudomonadati</taxon>
        <taxon>Pseudomonadota</taxon>
        <taxon>Betaproteobacteria</taxon>
        <taxon>Burkholderiales</taxon>
        <taxon>Burkholderiaceae</taxon>
        <taxon>Paraburkholderia</taxon>
    </lineage>
</organism>
<accession>A0A1N6E0V9</accession>
<evidence type="ECO:0000313" key="1">
    <source>
        <dbReference type="EMBL" id="SIN76621.1"/>
    </source>
</evidence>
<evidence type="ECO:0000313" key="2">
    <source>
        <dbReference type="Proteomes" id="UP000184693"/>
    </source>
</evidence>
<name>A0A1N6E0V9_9BURK</name>
<dbReference type="EMBL" id="FSRM01000001">
    <property type="protein sequence ID" value="SIN76621.1"/>
    <property type="molecule type" value="Genomic_DNA"/>
</dbReference>
<protein>
    <recommendedName>
        <fullName evidence="3">DUF3025 family protein</fullName>
    </recommendedName>
</protein>
<dbReference type="RefSeq" id="WP_074262453.1">
    <property type="nucleotide sequence ID" value="NZ_FSRM01000001.1"/>
</dbReference>
<sequence length="291" mass="31787">MGTVVTAPASARAGANEAAQARKPGFADIDWSLPWFAQFAGRGVRWQQAALMSYAALLAEMNVDAQQSGQTTGRGQRLAFIAQDDLPPGAAYEAHIASTGCVPTRHNLHDFFNASVWFAFPRIKAALNTRQSTAIDSLGVGPTRGGLRDALTLFDENALLFACADPALSSALRGFDWSTLLVANRTAWSTRCEVRCFGHALLEKLIAPYKACTGHAWIVDVPSEYFSWPRASRDAWLDEAVSTALLSTEELTSRLFAPLPVLGIPGWWPENETPSFYDDPAVFRAGRRRVR</sequence>
<evidence type="ECO:0008006" key="3">
    <source>
        <dbReference type="Google" id="ProtNLM"/>
    </source>
</evidence>